<comment type="caution">
    <text evidence="1">The sequence shown here is derived from an EMBL/GenBank/DDBJ whole genome shotgun (WGS) entry which is preliminary data.</text>
</comment>
<dbReference type="Proteomes" id="UP001232148">
    <property type="component" value="Unassembled WGS sequence"/>
</dbReference>
<protein>
    <submittedName>
        <fullName evidence="1">Pyoverdine/dityrosine biosynthesis protein</fullName>
    </submittedName>
</protein>
<gene>
    <name evidence="1" type="ORF">LX32DRAFT_586752</name>
</gene>
<dbReference type="InterPro" id="IPR007817">
    <property type="entry name" value="Isocyanide_synthase_DIT1"/>
</dbReference>
<organism evidence="1 2">
    <name type="scientific">Colletotrichum zoysiae</name>
    <dbReference type="NCBI Taxonomy" id="1216348"/>
    <lineage>
        <taxon>Eukaryota</taxon>
        <taxon>Fungi</taxon>
        <taxon>Dikarya</taxon>
        <taxon>Ascomycota</taxon>
        <taxon>Pezizomycotina</taxon>
        <taxon>Sordariomycetes</taxon>
        <taxon>Hypocreomycetidae</taxon>
        <taxon>Glomerellales</taxon>
        <taxon>Glomerellaceae</taxon>
        <taxon>Colletotrichum</taxon>
        <taxon>Colletotrichum graminicola species complex</taxon>
    </lineage>
</organism>
<keyword evidence="2" id="KW-1185">Reference proteome</keyword>
<evidence type="ECO:0000313" key="1">
    <source>
        <dbReference type="EMBL" id="KAK2030350.1"/>
    </source>
</evidence>
<sequence length="414" mass="45982">MSKTTTITANVPAIENPIVDFLSGHDLDNNYNNGLGKDAVINATAEAVMNVLVSFSELNTNSSKLHAKESFGPRVRRFVAANRQIHMVLPAFPGKSRNTTAKVLGHLPDLGEELSLARLDDLCSQIKQLYCPGAKVVIAMDGACYHDILGYTADDIWQYDLTLRQMVAKTSYDCFEFVHLMNLVGMCTKPTITKQEFLDLLEPAKDGMMAKYLPRNFDVENAINSDSDMKSTYLAYCKFLTKDLTQLLKASGYSCKGVKRKVHTTAKTMITRGAAFAEIIQQRYPDCVRLSIHPSNGTAKIPIALIPSPGSVSMTPWHCAVAVDIYGNFRTGHVIVWRETHDLICKDGRPYYFRERSPLYNWDAQVEFEHLYKGGLVVHNVGGADQTQKSLSAADKEKAVTLAFLQGKLVLQGF</sequence>
<name>A0AAD9HJN9_9PEZI</name>
<evidence type="ECO:0000313" key="2">
    <source>
        <dbReference type="Proteomes" id="UP001232148"/>
    </source>
</evidence>
<dbReference type="PANTHER" id="PTHR37285:SF5">
    <property type="entry name" value="SPORE WALL MATURATION PROTEIN DIT1"/>
    <property type="match status" value="1"/>
</dbReference>
<proteinExistence type="predicted"/>
<dbReference type="PANTHER" id="PTHR37285">
    <property type="entry name" value="SPORE WALL MATURATION PROTEIN DIT1"/>
    <property type="match status" value="1"/>
</dbReference>
<dbReference type="EMBL" id="MU842852">
    <property type="protein sequence ID" value="KAK2030350.1"/>
    <property type="molecule type" value="Genomic_DNA"/>
</dbReference>
<reference evidence="1" key="1">
    <citation type="submission" date="2021-06" db="EMBL/GenBank/DDBJ databases">
        <title>Comparative genomics, transcriptomics and evolutionary studies reveal genomic signatures of adaptation to plant cell wall in hemibiotrophic fungi.</title>
        <authorList>
            <consortium name="DOE Joint Genome Institute"/>
            <person name="Baroncelli R."/>
            <person name="Diaz J.F."/>
            <person name="Benocci T."/>
            <person name="Peng M."/>
            <person name="Battaglia E."/>
            <person name="Haridas S."/>
            <person name="Andreopoulos W."/>
            <person name="Labutti K."/>
            <person name="Pangilinan J."/>
            <person name="Floch G.L."/>
            <person name="Makela M.R."/>
            <person name="Henrissat B."/>
            <person name="Grigoriev I.V."/>
            <person name="Crouch J.A."/>
            <person name="De Vries R.P."/>
            <person name="Sukno S.A."/>
            <person name="Thon M.R."/>
        </authorList>
    </citation>
    <scope>NUCLEOTIDE SEQUENCE</scope>
    <source>
        <strain evidence="1">MAFF235873</strain>
    </source>
</reference>
<dbReference type="Pfam" id="PF05141">
    <property type="entry name" value="DIT1_PvcA"/>
    <property type="match status" value="1"/>
</dbReference>
<accession>A0AAD9HJN9</accession>
<dbReference type="AlphaFoldDB" id="A0AAD9HJN9"/>